<name>A0A9D2M9K2_9FIRM</name>
<feature type="transmembrane region" description="Helical" evidence="1">
    <location>
        <begin position="50"/>
        <end position="71"/>
    </location>
</feature>
<proteinExistence type="predicted"/>
<sequence length="218" mass="23638">MFCGKCGAPVPDGAAFCPGCGNPVRPAPPAGPVPPVTVASPAPRRTKYRLIGLAAIALAVLLVVVLVTVLFGGRSYRKAVDQLMRGVMETDAGRILDVIPDEVTGALGYSSRTAAEEGLNAVLSYTTGALDEAYGPSWSYTYKIDEREPYSSRERMDLQERYARYGYDLDLSDALEVEVELTIRDAGGRAAEQQDIDLTLIRLGRNWYLDIFHMGGAF</sequence>
<evidence type="ECO:0000256" key="1">
    <source>
        <dbReference type="SAM" id="Phobius"/>
    </source>
</evidence>
<keyword evidence="1" id="KW-0812">Transmembrane</keyword>
<dbReference type="Pfam" id="PF13240">
    <property type="entry name" value="Zn_Ribbon_1"/>
    <property type="match status" value="1"/>
</dbReference>
<keyword evidence="1" id="KW-0472">Membrane</keyword>
<feature type="domain" description="Zinc-ribbon" evidence="2">
    <location>
        <begin position="2"/>
        <end position="24"/>
    </location>
</feature>
<dbReference type="Proteomes" id="UP000824208">
    <property type="component" value="Unassembled WGS sequence"/>
</dbReference>
<dbReference type="EMBL" id="DWYC01000012">
    <property type="protein sequence ID" value="HJB56119.1"/>
    <property type="molecule type" value="Genomic_DNA"/>
</dbReference>
<reference evidence="3" key="2">
    <citation type="submission" date="2021-04" db="EMBL/GenBank/DDBJ databases">
        <authorList>
            <person name="Gilroy R."/>
        </authorList>
    </citation>
    <scope>NUCLEOTIDE SEQUENCE</scope>
    <source>
        <strain evidence="3">CHK189-11263</strain>
    </source>
</reference>
<accession>A0A9D2M9K2</accession>
<gene>
    <name evidence="3" type="ORF">H9714_01050</name>
</gene>
<comment type="caution">
    <text evidence="3">The sequence shown here is derived from an EMBL/GenBank/DDBJ whole genome shotgun (WGS) entry which is preliminary data.</text>
</comment>
<evidence type="ECO:0000313" key="4">
    <source>
        <dbReference type="Proteomes" id="UP000824208"/>
    </source>
</evidence>
<protein>
    <submittedName>
        <fullName evidence="3">Zinc ribbon domain-containing protein</fullName>
    </submittedName>
</protein>
<organism evidence="3 4">
    <name type="scientific">Candidatus Flavonifractor intestinipullorum</name>
    <dbReference type="NCBI Taxonomy" id="2838587"/>
    <lineage>
        <taxon>Bacteria</taxon>
        <taxon>Bacillati</taxon>
        <taxon>Bacillota</taxon>
        <taxon>Clostridia</taxon>
        <taxon>Eubacteriales</taxon>
        <taxon>Oscillospiraceae</taxon>
        <taxon>Flavonifractor</taxon>
    </lineage>
</organism>
<evidence type="ECO:0000313" key="3">
    <source>
        <dbReference type="EMBL" id="HJB56119.1"/>
    </source>
</evidence>
<dbReference type="AlphaFoldDB" id="A0A9D2M9K2"/>
<reference evidence="3" key="1">
    <citation type="journal article" date="2021" name="PeerJ">
        <title>Extensive microbial diversity within the chicken gut microbiome revealed by metagenomics and culture.</title>
        <authorList>
            <person name="Gilroy R."/>
            <person name="Ravi A."/>
            <person name="Getino M."/>
            <person name="Pursley I."/>
            <person name="Horton D.L."/>
            <person name="Alikhan N.F."/>
            <person name="Baker D."/>
            <person name="Gharbi K."/>
            <person name="Hall N."/>
            <person name="Watson M."/>
            <person name="Adriaenssens E.M."/>
            <person name="Foster-Nyarko E."/>
            <person name="Jarju S."/>
            <person name="Secka A."/>
            <person name="Antonio M."/>
            <person name="Oren A."/>
            <person name="Chaudhuri R.R."/>
            <person name="La Ragione R."/>
            <person name="Hildebrand F."/>
            <person name="Pallen M.J."/>
        </authorList>
    </citation>
    <scope>NUCLEOTIDE SEQUENCE</scope>
    <source>
        <strain evidence="3">CHK189-11263</strain>
    </source>
</reference>
<dbReference type="InterPro" id="IPR026870">
    <property type="entry name" value="Zinc_ribbon_dom"/>
</dbReference>
<evidence type="ECO:0000259" key="2">
    <source>
        <dbReference type="Pfam" id="PF13240"/>
    </source>
</evidence>
<keyword evidence="1" id="KW-1133">Transmembrane helix</keyword>